<dbReference type="Pfam" id="PF01408">
    <property type="entry name" value="GFO_IDH_MocA"/>
    <property type="match status" value="1"/>
</dbReference>
<dbReference type="Gene3D" id="3.40.50.720">
    <property type="entry name" value="NAD(P)-binding Rossmann-like Domain"/>
    <property type="match status" value="1"/>
</dbReference>
<protein>
    <submittedName>
        <fullName evidence="3">Gfo/Idh/MocA family oxidoreductase</fullName>
    </submittedName>
</protein>
<dbReference type="Proteomes" id="UP000321638">
    <property type="component" value="Unassembled WGS sequence"/>
</dbReference>
<evidence type="ECO:0000259" key="2">
    <source>
        <dbReference type="Pfam" id="PF22725"/>
    </source>
</evidence>
<dbReference type="InterPro" id="IPR055170">
    <property type="entry name" value="GFO_IDH_MocA-like_dom"/>
</dbReference>
<dbReference type="Gene3D" id="3.30.360.10">
    <property type="entry name" value="Dihydrodipicolinate Reductase, domain 2"/>
    <property type="match status" value="1"/>
</dbReference>
<dbReference type="RefSeq" id="WP_147847594.1">
    <property type="nucleotide sequence ID" value="NZ_VDUZ01000014.1"/>
</dbReference>
<dbReference type="Pfam" id="PF22725">
    <property type="entry name" value="GFO_IDH_MocA_C3"/>
    <property type="match status" value="1"/>
</dbReference>
<evidence type="ECO:0000313" key="4">
    <source>
        <dbReference type="Proteomes" id="UP000321638"/>
    </source>
</evidence>
<dbReference type="EMBL" id="VDUZ01000014">
    <property type="protein sequence ID" value="TXL75380.1"/>
    <property type="molecule type" value="Genomic_DNA"/>
</dbReference>
<dbReference type="InterPro" id="IPR051450">
    <property type="entry name" value="Gfo/Idh/MocA_Oxidoreductases"/>
</dbReference>
<dbReference type="PANTHER" id="PTHR43377">
    <property type="entry name" value="BILIVERDIN REDUCTASE A"/>
    <property type="match status" value="1"/>
</dbReference>
<organism evidence="3 4">
    <name type="scientific">Vineibacter terrae</name>
    <dbReference type="NCBI Taxonomy" id="2586908"/>
    <lineage>
        <taxon>Bacteria</taxon>
        <taxon>Pseudomonadati</taxon>
        <taxon>Pseudomonadota</taxon>
        <taxon>Alphaproteobacteria</taxon>
        <taxon>Hyphomicrobiales</taxon>
        <taxon>Vineibacter</taxon>
    </lineage>
</organism>
<feature type="domain" description="GFO/IDH/MocA-like oxidoreductase" evidence="2">
    <location>
        <begin position="129"/>
        <end position="235"/>
    </location>
</feature>
<dbReference type="InterPro" id="IPR036291">
    <property type="entry name" value="NAD(P)-bd_dom_sf"/>
</dbReference>
<name>A0A5C8PN90_9HYPH</name>
<keyword evidence="4" id="KW-1185">Reference proteome</keyword>
<dbReference type="OrthoDB" id="9792935at2"/>
<sequence length="346" mass="36559">MTDIRVALVGGGMHAPAHIRGAAAAPGVRLSAIADPSPAAKAVAGKAGLPWFADHHALLASDRPDAAIVATPNVLHVPVALDFIAAGIPVLVEKPIADTVADARRLSDAAQAAGVPLLVGHHRRHNPIIRRARQLIRDGALGRLVSATVLATFLKPDPYFDVAWRRQPGGGPVLINLIHEIDLLRFLYGEIASIQAITANAVRGFEVEDTAAILLRFANGALGTVTLSDAAAAPWTWDLAAGENPAFFKPDGVETHFFCGTEGSLSLPALNHWRYPGARGWHEAITASPEAIETANPYAEQLRHFAAVIRGSEDPVISGHDGTRTLEATQAVLEAARTRQPVVLSP</sequence>
<dbReference type="InterPro" id="IPR000683">
    <property type="entry name" value="Gfo/Idh/MocA-like_OxRdtase_N"/>
</dbReference>
<dbReference type="AlphaFoldDB" id="A0A5C8PN90"/>
<comment type="caution">
    <text evidence="3">The sequence shown here is derived from an EMBL/GenBank/DDBJ whole genome shotgun (WGS) entry which is preliminary data.</text>
</comment>
<evidence type="ECO:0000313" key="3">
    <source>
        <dbReference type="EMBL" id="TXL75380.1"/>
    </source>
</evidence>
<evidence type="ECO:0000259" key="1">
    <source>
        <dbReference type="Pfam" id="PF01408"/>
    </source>
</evidence>
<dbReference type="SUPFAM" id="SSF51735">
    <property type="entry name" value="NAD(P)-binding Rossmann-fold domains"/>
    <property type="match status" value="1"/>
</dbReference>
<reference evidence="3 4" key="1">
    <citation type="submission" date="2019-06" db="EMBL/GenBank/DDBJ databases">
        <title>New taxonomy in bacterial strain CC-CFT640, isolated from vineyard.</title>
        <authorList>
            <person name="Lin S.-Y."/>
            <person name="Tsai C.-F."/>
            <person name="Young C.-C."/>
        </authorList>
    </citation>
    <scope>NUCLEOTIDE SEQUENCE [LARGE SCALE GENOMIC DNA]</scope>
    <source>
        <strain evidence="3 4">CC-CFT640</strain>
    </source>
</reference>
<dbReference type="GO" id="GO:0000166">
    <property type="term" value="F:nucleotide binding"/>
    <property type="evidence" value="ECO:0007669"/>
    <property type="project" value="InterPro"/>
</dbReference>
<accession>A0A5C8PN90</accession>
<proteinExistence type="predicted"/>
<gene>
    <name evidence="3" type="ORF">FHP25_14145</name>
</gene>
<dbReference type="PANTHER" id="PTHR43377:SF8">
    <property type="entry name" value="BLR3664 PROTEIN"/>
    <property type="match status" value="1"/>
</dbReference>
<dbReference type="SUPFAM" id="SSF55347">
    <property type="entry name" value="Glyceraldehyde-3-phosphate dehydrogenase-like, C-terminal domain"/>
    <property type="match status" value="1"/>
</dbReference>
<feature type="domain" description="Gfo/Idh/MocA-like oxidoreductase N-terminal" evidence="1">
    <location>
        <begin position="4"/>
        <end position="121"/>
    </location>
</feature>